<dbReference type="VEuPathDB" id="TriTrypDB:TRSC58_05541"/>
<proteinExistence type="predicted"/>
<keyword evidence="4" id="KW-1185">Reference proteome</keyword>
<dbReference type="AlphaFoldDB" id="A0A3R7N6S9"/>
<feature type="region of interest" description="Disordered" evidence="1">
    <location>
        <begin position="816"/>
        <end position="852"/>
    </location>
</feature>
<dbReference type="PANTHER" id="PTHR42260:SF2">
    <property type="entry name" value="DRBM DOMAIN-CONTAINING PROTEIN"/>
    <property type="match status" value="1"/>
</dbReference>
<protein>
    <recommendedName>
        <fullName evidence="2">REH2 DRSM domain-containing protein</fullName>
    </recommendedName>
</protein>
<dbReference type="EMBL" id="MKGL01000287">
    <property type="protein sequence ID" value="RNF01192.1"/>
    <property type="molecule type" value="Genomic_DNA"/>
</dbReference>
<dbReference type="PANTHER" id="PTHR42260">
    <property type="entry name" value="DRBM DOMAIN-CONTAINING PROTEIN-RELATED"/>
    <property type="match status" value="1"/>
</dbReference>
<dbReference type="Proteomes" id="UP000283634">
    <property type="component" value="Unassembled WGS sequence"/>
</dbReference>
<dbReference type="OMA" id="MRCSPTP"/>
<feature type="region of interest" description="Disordered" evidence="1">
    <location>
        <begin position="938"/>
        <end position="994"/>
    </location>
</feature>
<evidence type="ECO:0000313" key="4">
    <source>
        <dbReference type="Proteomes" id="UP000283634"/>
    </source>
</evidence>
<reference evidence="3 4" key="1">
    <citation type="journal article" date="2018" name="BMC Genomics">
        <title>Genomic comparison of Trypanosoma conorhini and Trypanosoma rangeli to Trypanosoma cruzi strains of high and low virulence.</title>
        <authorList>
            <person name="Bradwell K.R."/>
            <person name="Koparde V.N."/>
            <person name="Matveyev A.V."/>
            <person name="Serrano M.G."/>
            <person name="Alves J.M."/>
            <person name="Parikh H."/>
            <person name="Huang B."/>
            <person name="Lee V."/>
            <person name="Espinosa-Alvarez O."/>
            <person name="Ortiz P.A."/>
            <person name="Costa-Martins A.G."/>
            <person name="Teixeira M.M."/>
            <person name="Buck G.A."/>
        </authorList>
    </citation>
    <scope>NUCLEOTIDE SEQUENCE [LARGE SCALE GENOMIC DNA]</scope>
    <source>
        <strain evidence="3 4">AM80</strain>
    </source>
</reference>
<gene>
    <name evidence="3" type="ORF">TraAM80_07161</name>
</gene>
<feature type="domain" description="REH2 DRSM" evidence="2">
    <location>
        <begin position="115"/>
        <end position="238"/>
    </location>
</feature>
<accession>A0A3R7N6S9</accession>
<dbReference type="InterPro" id="IPR058737">
    <property type="entry name" value="DSRM_REH2"/>
</dbReference>
<dbReference type="OrthoDB" id="272821at2759"/>
<organism evidence="3 4">
    <name type="scientific">Trypanosoma rangeli</name>
    <dbReference type="NCBI Taxonomy" id="5698"/>
    <lineage>
        <taxon>Eukaryota</taxon>
        <taxon>Discoba</taxon>
        <taxon>Euglenozoa</taxon>
        <taxon>Kinetoplastea</taxon>
        <taxon>Metakinetoplastina</taxon>
        <taxon>Trypanosomatida</taxon>
        <taxon>Trypanosomatidae</taxon>
        <taxon>Trypanosoma</taxon>
        <taxon>Herpetosoma</taxon>
    </lineage>
</organism>
<evidence type="ECO:0000259" key="2">
    <source>
        <dbReference type="Pfam" id="PF26536"/>
    </source>
</evidence>
<evidence type="ECO:0000256" key="1">
    <source>
        <dbReference type="SAM" id="MobiDB-lite"/>
    </source>
</evidence>
<feature type="compositionally biased region" description="Gly residues" evidence="1">
    <location>
        <begin position="68"/>
        <end position="80"/>
    </location>
</feature>
<feature type="domain" description="REH2 DRSM" evidence="2">
    <location>
        <begin position="409"/>
        <end position="513"/>
    </location>
</feature>
<sequence length="1026" mass="112147">MQRVRLLVCADRLLWTARRYLMRRSKTALRGHAMSSGDCGFVVREAIAPEMVTIEILPAAEEHCCGHAGGGGGNTSGGVSSGNVNSHSRDEETSWRSAWSATHVAGSQLQQKHYWDVTSIDNFAKSRVLNYVRRTGNRSAGVFEVSAEQMLGRTVYRARCKLLLPPPHHFYVAEGVGEDEKDAELLAAMHAERVCDALGVPLFRLPSMQQKYAENVRRQGRYAPMPGDPIKPENTIAPPPLRMLATAPERSGASATDAVEASTVFSTTITEAEIITDTSVMGKGRGCTSKQSLEHVSPLAAPTNPIDTTATDTKAAIDADQADISGEPPYHATVHYPWHFFAASSSHGGDAAAGRGTTTTAMGGATAAANTVPFDPTEGGMWQMVNTNSTRCSPSQDALLLPCVYETAAYERLKDHFLHQGMSLKDHITLSHVAVPGHSARMYVAKLRLHDGIVALGKAQTKECAEHLATMHAELLLDALARPLFPQDDARQARHAAMVERFGRWAPNPITGDMQHPRPHDALPLPLKQQVGGDEVWLDPQMLRRYNYQRSLGERLISAHNELNNYCGDYIESNPDPDLLAEARKALEAWQREVARNPHPDLFVITRMGEQFRASTLLPVPKEFGVRGGNAVGKTMEQAMDLCALHAVDTLCALGIPLFANSSRQHTFLEQRRRMGLVTMEDMTKLSSSNGLVAILAPSLAEAASKAPSQEIKTRPPYLPGYMVEGNQPRPLPHISDTLCILQLRIPEDFDVYGEKLSDEAIIEAGNEAKVCVQNYLRHHLPKNSNVNASVYITGYGRQVSVHNIAYLPLVLPKKGRSAPEEATNAKRKKKKSNNATVDASEGAERAQGDDITSSFAAAVTSNDTSDNNSDNHGDCVAAITQSHNVEDAEDSVKKPTERLLAVGISLKKKDAERMCYLHAVELLRSVGQDVLSNYRVGLPRRKQPPPTPQPFTTSKLSHPGGGEAITANDDGNGIARDSSQLDKMTPKSPTAPRPYIHRIMMQFITSGRHYTPPKRRFQPSPNSPF</sequence>
<evidence type="ECO:0000313" key="3">
    <source>
        <dbReference type="EMBL" id="RNF01192.1"/>
    </source>
</evidence>
<feature type="domain" description="REH2 DRSM" evidence="2">
    <location>
        <begin position="610"/>
        <end position="676"/>
    </location>
</feature>
<dbReference type="RefSeq" id="XP_029236193.1">
    <property type="nucleotide sequence ID" value="XM_029383968.1"/>
</dbReference>
<comment type="caution">
    <text evidence="3">The sequence shown here is derived from an EMBL/GenBank/DDBJ whole genome shotgun (WGS) entry which is preliminary data.</text>
</comment>
<dbReference type="Pfam" id="PF26536">
    <property type="entry name" value="DSRM_REH2"/>
    <property type="match status" value="3"/>
</dbReference>
<name>A0A3R7N6S9_TRYRA</name>
<dbReference type="VEuPathDB" id="TriTrypDB:TRSC58_03813"/>
<feature type="region of interest" description="Disordered" evidence="1">
    <location>
        <begin position="68"/>
        <end position="92"/>
    </location>
</feature>
<dbReference type="GeneID" id="40331094"/>